<evidence type="ECO:0000313" key="3">
    <source>
        <dbReference type="Proteomes" id="UP000663760"/>
    </source>
</evidence>
<evidence type="ECO:0000313" key="2">
    <source>
        <dbReference type="EMBL" id="CAA7401403.1"/>
    </source>
</evidence>
<dbReference type="AlphaFoldDB" id="A0A7I8KU89"/>
<feature type="region of interest" description="Disordered" evidence="1">
    <location>
        <begin position="40"/>
        <end position="72"/>
    </location>
</feature>
<organism evidence="2 3">
    <name type="scientific">Spirodela intermedia</name>
    <name type="common">Intermediate duckweed</name>
    <dbReference type="NCBI Taxonomy" id="51605"/>
    <lineage>
        <taxon>Eukaryota</taxon>
        <taxon>Viridiplantae</taxon>
        <taxon>Streptophyta</taxon>
        <taxon>Embryophyta</taxon>
        <taxon>Tracheophyta</taxon>
        <taxon>Spermatophyta</taxon>
        <taxon>Magnoliopsida</taxon>
        <taxon>Liliopsida</taxon>
        <taxon>Araceae</taxon>
        <taxon>Lemnoideae</taxon>
        <taxon>Spirodela</taxon>
    </lineage>
</organism>
<dbReference type="Proteomes" id="UP000663760">
    <property type="component" value="Chromosome 9"/>
</dbReference>
<name>A0A7I8KU89_SPIIN</name>
<evidence type="ECO:0000256" key="1">
    <source>
        <dbReference type="SAM" id="MobiDB-lite"/>
    </source>
</evidence>
<accession>A0A7I8KU89</accession>
<gene>
    <name evidence="2" type="ORF">SI8410_09012081</name>
</gene>
<dbReference type="EMBL" id="LR746272">
    <property type="protein sequence ID" value="CAA7401403.1"/>
    <property type="molecule type" value="Genomic_DNA"/>
</dbReference>
<feature type="compositionally biased region" description="Basic and acidic residues" evidence="1">
    <location>
        <begin position="40"/>
        <end position="49"/>
    </location>
</feature>
<sequence>MQSINLSHNRWGSQAFQDVGKPTQFSIFYVENQWVLAELSEPRRERDPGGRNPRVTPQEAPHGELPGLRRAGDHAVPAPLHAAACAGAGAGVFVLSVVERLQGEAPAPLEPPRRSDEPEGLEGTLHRLQVRRRRHLRIVDGDAGVLVGVRSALRRDGILLVAHRLPHVDVAVLEDGHGVAENEVDGAVDVAVAVELALGVHVERVLVALEAAAVEDGEVRAGAERYRLVLRRPRRVLEGDVLRDEPVSDDG</sequence>
<proteinExistence type="predicted"/>
<protein>
    <submittedName>
        <fullName evidence="2">Uncharacterized protein</fullName>
    </submittedName>
</protein>
<keyword evidence="3" id="KW-1185">Reference proteome</keyword>
<reference evidence="2" key="1">
    <citation type="submission" date="2020-02" db="EMBL/GenBank/DDBJ databases">
        <authorList>
            <person name="Scholz U."/>
            <person name="Mascher M."/>
            <person name="Fiebig A."/>
        </authorList>
    </citation>
    <scope>NUCLEOTIDE SEQUENCE</scope>
</reference>